<dbReference type="PROSITE" id="PS51257">
    <property type="entry name" value="PROKAR_LIPOPROTEIN"/>
    <property type="match status" value="1"/>
</dbReference>
<feature type="region of interest" description="Disordered" evidence="1">
    <location>
        <begin position="17"/>
        <end position="86"/>
    </location>
</feature>
<feature type="region of interest" description="Disordered" evidence="1">
    <location>
        <begin position="246"/>
        <end position="278"/>
    </location>
</feature>
<dbReference type="Proteomes" id="UP001164459">
    <property type="component" value="Chromosome"/>
</dbReference>
<name>A0ABY7HDL0_9BACT</name>
<dbReference type="RefSeq" id="WP_269039551.1">
    <property type="nucleotide sequence ID" value="NZ_CP114040.1"/>
</dbReference>
<evidence type="ECO:0000313" key="4">
    <source>
        <dbReference type="Proteomes" id="UP001164459"/>
    </source>
</evidence>
<accession>A0ABY7HDL0</accession>
<protein>
    <submittedName>
        <fullName evidence="3">Uncharacterized protein</fullName>
    </submittedName>
</protein>
<dbReference type="EMBL" id="CP114040">
    <property type="protein sequence ID" value="WAS97187.1"/>
    <property type="molecule type" value="Genomic_DNA"/>
</dbReference>
<sequence>MLSTPRLALVLAAVSLGCSPTTSGSTTPPDNTAGGSTGPTIGGPPADGAATPGDAQNPSAGGGTTDPAGGTTGAGPGVVAGSPNDTRFLAPEISHSKGVPGGVVVLFPRIIPSAIAAENQSYGQQIQQKMKQLVEKALPGRPIDVRPSPERVCPKAGCDAMSIGVLFTRQNNSCVAVALVNAPGVSTTKLVPWGGEITLKADPIQFRDPPENFVTIKDYANCDQLVAEMGKQDSFVEAAVRAAAGSAAAGTPANPTSPGVSTPATPASSTVTAKPSGK</sequence>
<evidence type="ECO:0000256" key="1">
    <source>
        <dbReference type="SAM" id="MobiDB-lite"/>
    </source>
</evidence>
<feature type="chain" id="PRO_5047548807" evidence="2">
    <location>
        <begin position="25"/>
        <end position="278"/>
    </location>
</feature>
<keyword evidence="2" id="KW-0732">Signal</keyword>
<keyword evidence="4" id="KW-1185">Reference proteome</keyword>
<feature type="signal peptide" evidence="2">
    <location>
        <begin position="1"/>
        <end position="24"/>
    </location>
</feature>
<feature type="compositionally biased region" description="Low complexity" evidence="1">
    <location>
        <begin position="19"/>
        <end position="34"/>
    </location>
</feature>
<evidence type="ECO:0000256" key="2">
    <source>
        <dbReference type="SAM" id="SignalP"/>
    </source>
</evidence>
<proteinExistence type="predicted"/>
<reference evidence="3" key="1">
    <citation type="submission" date="2022-11" db="EMBL/GenBank/DDBJ databases">
        <title>Minimal conservation of predation-associated metabolite biosynthetic gene clusters underscores biosynthetic potential of Myxococcota including descriptions for ten novel species: Archangium lansinium sp. nov., Myxococcus landrumus sp. nov., Nannocystis bai.</title>
        <authorList>
            <person name="Ahearne A."/>
            <person name="Stevens C."/>
            <person name="Dowd S."/>
        </authorList>
    </citation>
    <scope>NUCLEOTIDE SEQUENCE</scope>
    <source>
        <strain evidence="3">Fl3</strain>
    </source>
</reference>
<evidence type="ECO:0000313" key="3">
    <source>
        <dbReference type="EMBL" id="WAS97187.1"/>
    </source>
</evidence>
<feature type="compositionally biased region" description="Low complexity" evidence="1">
    <location>
        <begin position="43"/>
        <end position="59"/>
    </location>
</feature>
<gene>
    <name evidence="3" type="ORF">O0S08_13650</name>
</gene>
<feature type="compositionally biased region" description="Gly residues" evidence="1">
    <location>
        <begin position="60"/>
        <end position="78"/>
    </location>
</feature>
<organism evidence="3 4">
    <name type="scientific">Nannocystis punicea</name>
    <dbReference type="NCBI Taxonomy" id="2995304"/>
    <lineage>
        <taxon>Bacteria</taxon>
        <taxon>Pseudomonadati</taxon>
        <taxon>Myxococcota</taxon>
        <taxon>Polyangia</taxon>
        <taxon>Nannocystales</taxon>
        <taxon>Nannocystaceae</taxon>
        <taxon>Nannocystis</taxon>
    </lineage>
</organism>